<dbReference type="AlphaFoldDB" id="A0A552DEX4"/>
<accession>A0A552DEX4</accession>
<protein>
    <submittedName>
        <fullName evidence="1">Uncharacterized protein</fullName>
    </submittedName>
</protein>
<gene>
    <name evidence="1" type="ORF">EWV80_17310</name>
</gene>
<comment type="caution">
    <text evidence="1">The sequence shown here is derived from an EMBL/GenBank/DDBJ whole genome shotgun (WGS) entry which is preliminary data.</text>
</comment>
<sequence length="60" mass="6783">MSKADPILATRPNVPVYREFSSDLNKPIASDLDSRLMALCDKFLALFEAYHVPIYLQLAL</sequence>
<evidence type="ECO:0000313" key="2">
    <source>
        <dbReference type="Proteomes" id="UP000320551"/>
    </source>
</evidence>
<organism evidence="1 2">
    <name type="scientific">Microcystis aeruginosa Ma_QC_B_20070730_S2</name>
    <dbReference type="NCBI Taxonomy" id="2486256"/>
    <lineage>
        <taxon>Bacteria</taxon>
        <taxon>Bacillati</taxon>
        <taxon>Cyanobacteriota</taxon>
        <taxon>Cyanophyceae</taxon>
        <taxon>Oscillatoriophycideae</taxon>
        <taxon>Chroococcales</taxon>
        <taxon>Microcystaceae</taxon>
        <taxon>Microcystis</taxon>
    </lineage>
</organism>
<reference evidence="1 2" key="1">
    <citation type="submission" date="2019-01" db="EMBL/GenBank/DDBJ databases">
        <title>Coherence of Microcystis species and biogeography revealed through population genomics.</title>
        <authorList>
            <person name="Perez-Carrascal O.M."/>
            <person name="Terrat Y."/>
            <person name="Giani A."/>
            <person name="Fortin N."/>
            <person name="Tromas N."/>
            <person name="Shapiro B.J."/>
        </authorList>
    </citation>
    <scope>NUCLEOTIDE SEQUENCE [LARGE SCALE GENOMIC DNA]</scope>
    <source>
        <strain evidence="1">Ma_QC_B_20070730_S2</strain>
    </source>
</reference>
<proteinExistence type="predicted"/>
<name>A0A552DEX4_MICAE</name>
<dbReference type="Proteomes" id="UP000320551">
    <property type="component" value="Unassembled WGS sequence"/>
</dbReference>
<evidence type="ECO:0000313" key="1">
    <source>
        <dbReference type="EMBL" id="TRU20723.1"/>
    </source>
</evidence>
<dbReference type="EMBL" id="SFBK01000229">
    <property type="protein sequence ID" value="TRU20723.1"/>
    <property type="molecule type" value="Genomic_DNA"/>
</dbReference>